<evidence type="ECO:0000313" key="3">
    <source>
        <dbReference type="Proteomes" id="UP001589828"/>
    </source>
</evidence>
<dbReference type="RefSeq" id="WP_377022451.1">
    <property type="nucleotide sequence ID" value="NZ_JBHLTS010000021.1"/>
</dbReference>
<proteinExistence type="predicted"/>
<organism evidence="2 3">
    <name type="scientific">Mucilaginibacter angelicae</name>
    <dbReference type="NCBI Taxonomy" id="869718"/>
    <lineage>
        <taxon>Bacteria</taxon>
        <taxon>Pseudomonadati</taxon>
        <taxon>Bacteroidota</taxon>
        <taxon>Sphingobacteriia</taxon>
        <taxon>Sphingobacteriales</taxon>
        <taxon>Sphingobacteriaceae</taxon>
        <taxon>Mucilaginibacter</taxon>
    </lineage>
</organism>
<protein>
    <submittedName>
        <fullName evidence="2">HNH endonuclease</fullName>
    </submittedName>
</protein>
<name>A0ABV6L5A0_9SPHI</name>
<keyword evidence="2" id="KW-0540">Nuclease</keyword>
<dbReference type="EMBL" id="JBHLTS010000021">
    <property type="protein sequence ID" value="MFC0514607.1"/>
    <property type="molecule type" value="Genomic_DNA"/>
</dbReference>
<evidence type="ECO:0000256" key="1">
    <source>
        <dbReference type="SAM" id="MobiDB-lite"/>
    </source>
</evidence>
<evidence type="ECO:0000313" key="2">
    <source>
        <dbReference type="EMBL" id="MFC0514607.1"/>
    </source>
</evidence>
<reference evidence="2 3" key="1">
    <citation type="submission" date="2024-09" db="EMBL/GenBank/DDBJ databases">
        <authorList>
            <person name="Sun Q."/>
            <person name="Mori K."/>
        </authorList>
    </citation>
    <scope>NUCLEOTIDE SEQUENCE [LARGE SCALE GENOMIC DNA]</scope>
    <source>
        <strain evidence="2 3">NCAIM B.02415</strain>
    </source>
</reference>
<feature type="compositionally biased region" description="Polar residues" evidence="1">
    <location>
        <begin position="1"/>
        <end position="16"/>
    </location>
</feature>
<dbReference type="GO" id="GO:0004519">
    <property type="term" value="F:endonuclease activity"/>
    <property type="evidence" value="ECO:0007669"/>
    <property type="project" value="UniProtKB-KW"/>
</dbReference>
<feature type="region of interest" description="Disordered" evidence="1">
    <location>
        <begin position="1"/>
        <end position="48"/>
    </location>
</feature>
<accession>A0ABV6L5A0</accession>
<keyword evidence="2" id="KW-0255">Endonuclease</keyword>
<comment type="caution">
    <text evidence="2">The sequence shown here is derived from an EMBL/GenBank/DDBJ whole genome shotgun (WGS) entry which is preliminary data.</text>
</comment>
<gene>
    <name evidence="2" type="ORF">ACFFGT_10360</name>
</gene>
<keyword evidence="2" id="KW-0378">Hydrolase</keyword>
<dbReference type="Proteomes" id="UP001589828">
    <property type="component" value="Unassembled WGS sequence"/>
</dbReference>
<keyword evidence="3" id="KW-1185">Reference proteome</keyword>
<feature type="compositionally biased region" description="Pro residues" evidence="1">
    <location>
        <begin position="32"/>
        <end position="41"/>
    </location>
</feature>
<sequence>MQINRYSTPGIGNQKQVGRYRRDDEPTGADPGAPPIDPPPHGSYGNLLLDPRWKAKRNEIINRDNGCCLICKGTDEIQVHHRQYQYIKEMKRFKVPWDYPDFLMITLCKSCHQRGHSKFKVPVLIV</sequence>